<evidence type="ECO:0000256" key="1">
    <source>
        <dbReference type="SAM" id="MobiDB-lite"/>
    </source>
</evidence>
<reference evidence="2 3" key="1">
    <citation type="submission" date="2019-12" db="EMBL/GenBank/DDBJ databases">
        <title>Draft Genome Sequence of Bifidobacterium adolescentis ZJ2.</title>
        <authorList>
            <person name="Jin Z."/>
        </authorList>
    </citation>
    <scope>NUCLEOTIDE SEQUENCE [LARGE SCALE GENOMIC DNA]</scope>
    <source>
        <strain evidence="2 3">ZJ2</strain>
    </source>
</reference>
<dbReference type="RefSeq" id="WP_134817008.1">
    <property type="nucleotide sequence ID" value="NZ_CAXVKA010000001.1"/>
</dbReference>
<evidence type="ECO:0000313" key="2">
    <source>
        <dbReference type="EMBL" id="QHB61924.1"/>
    </source>
</evidence>
<feature type="region of interest" description="Disordered" evidence="1">
    <location>
        <begin position="1"/>
        <end position="90"/>
    </location>
</feature>
<evidence type="ECO:0000313" key="3">
    <source>
        <dbReference type="Proteomes" id="UP000464884"/>
    </source>
</evidence>
<name>A0A6I6QXB8_BIFAD</name>
<dbReference type="EMBL" id="CP047129">
    <property type="protein sequence ID" value="QHB61924.1"/>
    <property type="molecule type" value="Genomic_DNA"/>
</dbReference>
<dbReference type="Proteomes" id="UP000464884">
    <property type="component" value="Chromosome"/>
</dbReference>
<dbReference type="AlphaFoldDB" id="A0A6I6QXB8"/>
<gene>
    <name evidence="2" type="ORF">F3K97_00675</name>
</gene>
<protein>
    <submittedName>
        <fullName evidence="2">Uncharacterized protein</fullName>
    </submittedName>
</protein>
<sequence>MYRLFGNAPVGRADETQMSADRMAIENRKKAREKFEKHRKRRKAPNHESACRRKGRSQRQKMEPGAMHGPARIPIVQSRSTLRSAVSRGV</sequence>
<feature type="compositionally biased region" description="Basic and acidic residues" evidence="1">
    <location>
        <begin position="23"/>
        <end position="36"/>
    </location>
</feature>
<organism evidence="2 3">
    <name type="scientific">Bifidobacterium adolescentis</name>
    <dbReference type="NCBI Taxonomy" id="1680"/>
    <lineage>
        <taxon>Bacteria</taxon>
        <taxon>Bacillati</taxon>
        <taxon>Actinomycetota</taxon>
        <taxon>Actinomycetes</taxon>
        <taxon>Bifidobacteriales</taxon>
        <taxon>Bifidobacteriaceae</taxon>
        <taxon>Bifidobacterium</taxon>
    </lineage>
</organism>
<accession>A0A6I6QXB8</accession>
<proteinExistence type="predicted"/>